<dbReference type="Pfam" id="PF00293">
    <property type="entry name" value="NUDIX"/>
    <property type="match status" value="1"/>
</dbReference>
<dbReference type="GO" id="GO:0005829">
    <property type="term" value="C:cytosol"/>
    <property type="evidence" value="ECO:0007669"/>
    <property type="project" value="TreeGrafter"/>
</dbReference>
<evidence type="ECO:0000256" key="3">
    <source>
        <dbReference type="ARBA" id="ARBA00009595"/>
    </source>
</evidence>
<keyword evidence="12" id="KW-1185">Reference proteome</keyword>
<dbReference type="EC" id="3.6.1.22" evidence="4"/>
<dbReference type="GO" id="GO:0035529">
    <property type="term" value="F:NADH pyrophosphatase activity"/>
    <property type="evidence" value="ECO:0007669"/>
    <property type="project" value="TreeGrafter"/>
</dbReference>
<dbReference type="InterPro" id="IPR049734">
    <property type="entry name" value="NudC-like_C"/>
</dbReference>
<accession>A0A931BPI3</accession>
<dbReference type="AlphaFoldDB" id="A0A931BPI3"/>
<dbReference type="InterPro" id="IPR020084">
    <property type="entry name" value="NUDIX_hydrolase_CS"/>
</dbReference>
<dbReference type="PROSITE" id="PS00893">
    <property type="entry name" value="NUDIX_BOX"/>
    <property type="match status" value="1"/>
</dbReference>
<dbReference type="Gene3D" id="3.90.79.20">
    <property type="match status" value="1"/>
</dbReference>
<dbReference type="Gene3D" id="3.90.79.10">
    <property type="entry name" value="Nucleoside Triphosphate Pyrophosphohydrolase"/>
    <property type="match status" value="1"/>
</dbReference>
<dbReference type="Pfam" id="PF09297">
    <property type="entry name" value="Zn_ribbon_NUD"/>
    <property type="match status" value="1"/>
</dbReference>
<dbReference type="GO" id="GO:0006742">
    <property type="term" value="P:NADP+ catabolic process"/>
    <property type="evidence" value="ECO:0007669"/>
    <property type="project" value="TreeGrafter"/>
</dbReference>
<dbReference type="PANTHER" id="PTHR42904:SF6">
    <property type="entry name" value="NAD-CAPPED RNA HYDROLASE NUDT12"/>
    <property type="match status" value="1"/>
</dbReference>
<dbReference type="InterPro" id="IPR000086">
    <property type="entry name" value="NUDIX_hydrolase_dom"/>
</dbReference>
<dbReference type="PROSITE" id="PS51462">
    <property type="entry name" value="NUDIX"/>
    <property type="match status" value="1"/>
</dbReference>
<dbReference type="NCBIfam" id="NF001299">
    <property type="entry name" value="PRK00241.1"/>
    <property type="match status" value="1"/>
</dbReference>
<name>A0A931BPI3_9HYPH</name>
<evidence type="ECO:0000313" key="12">
    <source>
        <dbReference type="Proteomes" id="UP000599312"/>
    </source>
</evidence>
<comment type="cofactor">
    <cofactor evidence="2">
        <name>Zn(2+)</name>
        <dbReference type="ChEBI" id="CHEBI:29105"/>
    </cofactor>
</comment>
<keyword evidence="8" id="KW-0520">NAD</keyword>
<evidence type="ECO:0000259" key="10">
    <source>
        <dbReference type="PROSITE" id="PS51462"/>
    </source>
</evidence>
<evidence type="ECO:0000256" key="6">
    <source>
        <dbReference type="ARBA" id="ARBA00022801"/>
    </source>
</evidence>
<dbReference type="FunFam" id="3.90.79.10:FF:000040">
    <property type="entry name" value="Nudix hydrolase 19, chloroplastic"/>
    <property type="match status" value="1"/>
</dbReference>
<evidence type="ECO:0000256" key="4">
    <source>
        <dbReference type="ARBA" id="ARBA00012381"/>
    </source>
</evidence>
<evidence type="ECO:0000256" key="9">
    <source>
        <dbReference type="ARBA" id="ARBA00023679"/>
    </source>
</evidence>
<gene>
    <name evidence="11" type="primary">nudC</name>
    <name evidence="11" type="ORF">I2H38_09885</name>
</gene>
<dbReference type="RefSeq" id="WP_196271691.1">
    <property type="nucleotide sequence ID" value="NZ_JADQDO010000004.1"/>
</dbReference>
<keyword evidence="5" id="KW-0479">Metal-binding</keyword>
<dbReference type="EMBL" id="JADQDO010000004">
    <property type="protein sequence ID" value="MBF9233683.1"/>
    <property type="molecule type" value="Genomic_DNA"/>
</dbReference>
<organism evidence="11 12">
    <name type="scientific">Microvirga alba</name>
    <dbReference type="NCBI Taxonomy" id="2791025"/>
    <lineage>
        <taxon>Bacteria</taxon>
        <taxon>Pseudomonadati</taxon>
        <taxon>Pseudomonadota</taxon>
        <taxon>Alphaproteobacteria</taxon>
        <taxon>Hyphomicrobiales</taxon>
        <taxon>Methylobacteriaceae</taxon>
        <taxon>Microvirga</taxon>
    </lineage>
</organism>
<dbReference type="Pfam" id="PF09296">
    <property type="entry name" value="NUDIX-like"/>
    <property type="match status" value="1"/>
</dbReference>
<evidence type="ECO:0000313" key="11">
    <source>
        <dbReference type="EMBL" id="MBF9233683.1"/>
    </source>
</evidence>
<comment type="cofactor">
    <cofactor evidence="1">
        <name>Mg(2+)</name>
        <dbReference type="ChEBI" id="CHEBI:18420"/>
    </cofactor>
</comment>
<dbReference type="InterPro" id="IPR015797">
    <property type="entry name" value="NUDIX_hydrolase-like_dom_sf"/>
</dbReference>
<dbReference type="GO" id="GO:0019677">
    <property type="term" value="P:NAD+ catabolic process"/>
    <property type="evidence" value="ECO:0007669"/>
    <property type="project" value="TreeGrafter"/>
</dbReference>
<evidence type="ECO:0000256" key="7">
    <source>
        <dbReference type="ARBA" id="ARBA00022842"/>
    </source>
</evidence>
<dbReference type="InterPro" id="IPR050241">
    <property type="entry name" value="NAD-cap_RNA_hydrolase_NudC"/>
</dbReference>
<dbReference type="GO" id="GO:0046872">
    <property type="term" value="F:metal ion binding"/>
    <property type="evidence" value="ECO:0007669"/>
    <property type="project" value="UniProtKB-KW"/>
</dbReference>
<evidence type="ECO:0000256" key="8">
    <source>
        <dbReference type="ARBA" id="ARBA00023027"/>
    </source>
</evidence>
<reference evidence="11" key="1">
    <citation type="submission" date="2020-11" db="EMBL/GenBank/DDBJ databases">
        <authorList>
            <person name="Kim M.K."/>
        </authorList>
    </citation>
    <scope>NUCLEOTIDE SEQUENCE</scope>
    <source>
        <strain evidence="11">BT350</strain>
    </source>
</reference>
<protein>
    <recommendedName>
        <fullName evidence="4">NAD(+) diphosphatase</fullName>
        <ecNumber evidence="4">3.6.1.22</ecNumber>
    </recommendedName>
</protein>
<sequence length="300" mass="32979">MTSSPGYITNPLVRHSAERDPEALARHVNDPHAAMVIVAGDIPILQAGEPGTGLLPASALKRLTTHHEQVFLGTLKDRPVIATLAPPEAVDLFQDDPAFAVTDLRSIAVQGLVPTEELGTLAMAKSMLGWHARHRFCANCGARTEPAHAGFRRDCAACRTEHFPRTDPVVIMLVTRGGKCLLGRQSRFNAKTYSCLAGFLEPGETIEDAVRRETFEEAGIRVGKVRYLASQPWPFPSSLMIGCVGEAETDEITIDTAELEDARWFTRDDVRRMLDGTHENFAAPSPIAIAHHLLREWMRS</sequence>
<feature type="domain" description="Nudix hydrolase" evidence="10">
    <location>
        <begin position="164"/>
        <end position="288"/>
    </location>
</feature>
<dbReference type="PANTHER" id="PTHR42904">
    <property type="entry name" value="NUDIX HYDROLASE, NUDC SUBFAMILY"/>
    <property type="match status" value="1"/>
</dbReference>
<evidence type="ECO:0000256" key="5">
    <source>
        <dbReference type="ARBA" id="ARBA00022723"/>
    </source>
</evidence>
<comment type="catalytic activity">
    <reaction evidence="9">
        <text>a 5'-end NAD(+)-phospho-ribonucleoside in mRNA + H2O = a 5'-end phospho-adenosine-phospho-ribonucleoside in mRNA + beta-nicotinamide D-ribonucleotide + 2 H(+)</text>
        <dbReference type="Rhea" id="RHEA:60876"/>
        <dbReference type="Rhea" id="RHEA-COMP:15698"/>
        <dbReference type="Rhea" id="RHEA-COMP:15719"/>
        <dbReference type="ChEBI" id="CHEBI:14649"/>
        <dbReference type="ChEBI" id="CHEBI:15377"/>
        <dbReference type="ChEBI" id="CHEBI:15378"/>
        <dbReference type="ChEBI" id="CHEBI:144029"/>
        <dbReference type="ChEBI" id="CHEBI:144051"/>
    </reaction>
    <physiologicalReaction direction="left-to-right" evidence="9">
        <dbReference type="Rhea" id="RHEA:60877"/>
    </physiologicalReaction>
</comment>
<comment type="caution">
    <text evidence="11">The sequence shown here is derived from an EMBL/GenBank/DDBJ whole genome shotgun (WGS) entry which is preliminary data.</text>
</comment>
<proteinExistence type="inferred from homology"/>
<evidence type="ECO:0000256" key="2">
    <source>
        <dbReference type="ARBA" id="ARBA00001947"/>
    </source>
</evidence>
<keyword evidence="6 11" id="KW-0378">Hydrolase</keyword>
<dbReference type="CDD" id="cd03429">
    <property type="entry name" value="NUDIX_NADH_pyrophosphatase_Nudt13"/>
    <property type="match status" value="1"/>
</dbReference>
<dbReference type="Proteomes" id="UP000599312">
    <property type="component" value="Unassembled WGS sequence"/>
</dbReference>
<comment type="similarity">
    <text evidence="3">Belongs to the Nudix hydrolase family. NudC subfamily.</text>
</comment>
<dbReference type="SUPFAM" id="SSF55811">
    <property type="entry name" value="Nudix"/>
    <property type="match status" value="1"/>
</dbReference>
<evidence type="ECO:0000256" key="1">
    <source>
        <dbReference type="ARBA" id="ARBA00001946"/>
    </source>
</evidence>
<keyword evidence="7" id="KW-0460">Magnesium</keyword>
<dbReference type="InterPro" id="IPR015376">
    <property type="entry name" value="Znr_NADH_PPase"/>
</dbReference>
<dbReference type="InterPro" id="IPR015375">
    <property type="entry name" value="NADH_PPase-like_N"/>
</dbReference>